<dbReference type="SMART" id="SM00304">
    <property type="entry name" value="HAMP"/>
    <property type="match status" value="1"/>
</dbReference>
<dbReference type="EMBL" id="FLOB01000001">
    <property type="protein sequence ID" value="SBS26107.1"/>
    <property type="molecule type" value="Genomic_DNA"/>
</dbReference>
<evidence type="ECO:0000256" key="11">
    <source>
        <dbReference type="SAM" id="Phobius"/>
    </source>
</evidence>
<protein>
    <submittedName>
        <fullName evidence="14">Methyl-accepting chemotaxis protein PctC</fullName>
    </submittedName>
</protein>
<dbReference type="CDD" id="cd18773">
    <property type="entry name" value="PDC1_HK_sensor"/>
    <property type="match status" value="1"/>
</dbReference>
<evidence type="ECO:0000256" key="7">
    <source>
        <dbReference type="ARBA" id="ARBA00023224"/>
    </source>
</evidence>
<evidence type="ECO:0000256" key="2">
    <source>
        <dbReference type="ARBA" id="ARBA00022475"/>
    </source>
</evidence>
<comment type="subcellular location">
    <subcellularLocation>
        <location evidence="1">Cell membrane</location>
        <topology evidence="1">Multi-pass membrane protein</topology>
    </subcellularLocation>
</comment>
<sequence length="654" mass="71459">MTIRKKIIALLLAGVIFPVFIVSLIVISQVRSDAETRFEQQSQTEMGYVDALFSMYLNNLSENAAFFARTNELTQLTPGSIFSYADKPVQKMTPLSNSPLEKKAFELMDAFGQTHPDLAYIWLGSNDKGYLQWPQGNSVDHYNPLERSWYKLSINDKGDKPVRIPAYRDAFTGAPLVDYVQRFDGKDGFYGSVGVDVTLKKLTELLATVKFGGDGYVVMVEDSGTILADPSNPKNNFKSINDASRPYSQVTSDKSLQKITIDGHTWFASLHISPKLGWKFIGLIPSSAVYAQANHLMWVTIGVAGVMIAIFAILGMLLTNIVVRPINVMAERLTNISHGEGDLTQRLAVESKDESAQMAEAFNQFVASIDDIVGHSKGSCEKIANVAHQSESLAAEMSDVASHQVNSVDHVSTAFNEMVATANEVASNCNNAASAAEHSETQVQRGNKLIQQTMDSLRQLESELNGSNESMKTLSQESNNIVGILDTIKAIAEQTNLLALNAAIEAARAGEQGRGFAVVADEVRTLAGRTAESTEEIDKLVNRLQEQTGIAANKMSQSVMVAKGSVDLASQTYTVFEQILESVLTIKDMMIQISASAEEQHLVAEEINTNVMVIHDGTVKTNTLAEQVSQTASMLNELSQELQGMVARFKSTKF</sequence>
<keyword evidence="4 11" id="KW-0812">Transmembrane</keyword>
<dbReference type="Pfam" id="PF00672">
    <property type="entry name" value="HAMP"/>
    <property type="match status" value="1"/>
</dbReference>
<dbReference type="Pfam" id="PF00015">
    <property type="entry name" value="MCPsignal"/>
    <property type="match status" value="1"/>
</dbReference>
<dbReference type="PANTHER" id="PTHR32089:SF65">
    <property type="entry name" value="CHEMOTAXIS SIGNAL TRANSDUCTION SYSTEM METHYL ACCEPTING SENSORY TRANSDUCER"/>
    <property type="match status" value="1"/>
</dbReference>
<evidence type="ECO:0000313" key="14">
    <source>
        <dbReference type="EMBL" id="SBS26107.1"/>
    </source>
</evidence>
<name>A0A1A8T4M1_9GAMM</name>
<keyword evidence="6 11" id="KW-0472">Membrane</keyword>
<keyword evidence="15" id="KW-1185">Reference proteome</keyword>
<dbReference type="InterPro" id="IPR033479">
    <property type="entry name" value="dCache_1"/>
</dbReference>
<evidence type="ECO:0000259" key="13">
    <source>
        <dbReference type="PROSITE" id="PS50885"/>
    </source>
</evidence>
<dbReference type="PROSITE" id="PS50885">
    <property type="entry name" value="HAMP"/>
    <property type="match status" value="1"/>
</dbReference>
<accession>A0A1A8T4M1</accession>
<dbReference type="SMART" id="SM00283">
    <property type="entry name" value="MA"/>
    <property type="match status" value="1"/>
</dbReference>
<dbReference type="Gene3D" id="3.30.450.20">
    <property type="entry name" value="PAS domain"/>
    <property type="match status" value="2"/>
</dbReference>
<feature type="transmembrane region" description="Helical" evidence="11">
    <location>
        <begin position="296"/>
        <end position="323"/>
    </location>
</feature>
<evidence type="ECO:0000256" key="5">
    <source>
        <dbReference type="ARBA" id="ARBA00022989"/>
    </source>
</evidence>
<evidence type="ECO:0000256" key="6">
    <source>
        <dbReference type="ARBA" id="ARBA00023136"/>
    </source>
</evidence>
<dbReference type="GO" id="GO:0006935">
    <property type="term" value="P:chemotaxis"/>
    <property type="evidence" value="ECO:0007669"/>
    <property type="project" value="UniProtKB-KW"/>
</dbReference>
<dbReference type="AlphaFoldDB" id="A0A1A8T4M1"/>
<dbReference type="PROSITE" id="PS50111">
    <property type="entry name" value="CHEMOTAXIS_TRANSDUC_2"/>
    <property type="match status" value="1"/>
</dbReference>
<feature type="transmembrane region" description="Helical" evidence="11">
    <location>
        <begin position="7"/>
        <end position="27"/>
    </location>
</feature>
<feature type="coiled-coil region" evidence="10">
    <location>
        <begin position="450"/>
        <end position="477"/>
    </location>
</feature>
<evidence type="ECO:0000256" key="8">
    <source>
        <dbReference type="ARBA" id="ARBA00029447"/>
    </source>
</evidence>
<feature type="domain" description="HAMP" evidence="13">
    <location>
        <begin position="320"/>
        <end position="374"/>
    </location>
</feature>
<dbReference type="Gene3D" id="1.10.287.950">
    <property type="entry name" value="Methyl-accepting chemotaxis protein"/>
    <property type="match status" value="1"/>
</dbReference>
<evidence type="ECO:0000259" key="12">
    <source>
        <dbReference type="PROSITE" id="PS50111"/>
    </source>
</evidence>
<evidence type="ECO:0000256" key="9">
    <source>
        <dbReference type="PROSITE-ProRule" id="PRU00284"/>
    </source>
</evidence>
<dbReference type="InterPro" id="IPR003660">
    <property type="entry name" value="HAMP_dom"/>
</dbReference>
<dbReference type="RefSeq" id="WP_067012334.1">
    <property type="nucleotide sequence ID" value="NZ_FLOB01000001.1"/>
</dbReference>
<feature type="domain" description="Methyl-accepting transducer" evidence="12">
    <location>
        <begin position="379"/>
        <end position="615"/>
    </location>
</feature>
<gene>
    <name evidence="14" type="primary">pctC_2</name>
    <name evidence="14" type="ORF">MSP8886_00500</name>
</gene>
<evidence type="ECO:0000256" key="10">
    <source>
        <dbReference type="SAM" id="Coils"/>
    </source>
</evidence>
<keyword evidence="7 9" id="KW-0807">Transducer</keyword>
<evidence type="ECO:0000256" key="3">
    <source>
        <dbReference type="ARBA" id="ARBA00022500"/>
    </source>
</evidence>
<dbReference type="InterPro" id="IPR004089">
    <property type="entry name" value="MCPsignal_dom"/>
</dbReference>
<keyword evidence="5 11" id="KW-1133">Transmembrane helix</keyword>
<evidence type="ECO:0000313" key="15">
    <source>
        <dbReference type="Proteomes" id="UP000092544"/>
    </source>
</evidence>
<dbReference type="Proteomes" id="UP000092544">
    <property type="component" value="Unassembled WGS sequence"/>
</dbReference>
<keyword evidence="10" id="KW-0175">Coiled coil</keyword>
<dbReference type="CDD" id="cd12912">
    <property type="entry name" value="PDC2_MCP_like"/>
    <property type="match status" value="1"/>
</dbReference>
<dbReference type="GO" id="GO:0005886">
    <property type="term" value="C:plasma membrane"/>
    <property type="evidence" value="ECO:0007669"/>
    <property type="project" value="UniProtKB-SubCell"/>
</dbReference>
<dbReference type="Pfam" id="PF02743">
    <property type="entry name" value="dCache_1"/>
    <property type="match status" value="1"/>
</dbReference>
<keyword evidence="2" id="KW-1003">Cell membrane</keyword>
<reference evidence="14 15" key="1">
    <citation type="submission" date="2016-06" db="EMBL/GenBank/DDBJ databases">
        <authorList>
            <person name="Kjaerup R.B."/>
            <person name="Dalgaard T.S."/>
            <person name="Juul-Madsen H.R."/>
        </authorList>
    </citation>
    <scope>NUCLEOTIDE SEQUENCE [LARGE SCALE GENOMIC DNA]</scope>
    <source>
        <strain evidence="14 15">CECT 8886</strain>
    </source>
</reference>
<evidence type="ECO:0000256" key="1">
    <source>
        <dbReference type="ARBA" id="ARBA00004651"/>
    </source>
</evidence>
<dbReference type="GO" id="GO:0007165">
    <property type="term" value="P:signal transduction"/>
    <property type="evidence" value="ECO:0007669"/>
    <property type="project" value="UniProtKB-KW"/>
</dbReference>
<organism evidence="14 15">
    <name type="scientific">Marinomonas spartinae</name>
    <dbReference type="NCBI Taxonomy" id="1792290"/>
    <lineage>
        <taxon>Bacteria</taxon>
        <taxon>Pseudomonadati</taxon>
        <taxon>Pseudomonadota</taxon>
        <taxon>Gammaproteobacteria</taxon>
        <taxon>Oceanospirillales</taxon>
        <taxon>Oceanospirillaceae</taxon>
        <taxon>Marinomonas</taxon>
    </lineage>
</organism>
<dbReference type="FunFam" id="1.10.287.950:FF:000001">
    <property type="entry name" value="Methyl-accepting chemotaxis sensory transducer"/>
    <property type="match status" value="1"/>
</dbReference>
<comment type="similarity">
    <text evidence="8">Belongs to the methyl-accepting chemotaxis (MCP) protein family.</text>
</comment>
<dbReference type="PANTHER" id="PTHR32089">
    <property type="entry name" value="METHYL-ACCEPTING CHEMOTAXIS PROTEIN MCPB"/>
    <property type="match status" value="1"/>
</dbReference>
<evidence type="ECO:0000256" key="4">
    <source>
        <dbReference type="ARBA" id="ARBA00022692"/>
    </source>
</evidence>
<dbReference type="SUPFAM" id="SSF58104">
    <property type="entry name" value="Methyl-accepting chemotaxis protein (MCP) signaling domain"/>
    <property type="match status" value="1"/>
</dbReference>
<keyword evidence="3" id="KW-0145">Chemotaxis</keyword>
<dbReference type="CDD" id="cd11386">
    <property type="entry name" value="MCP_signal"/>
    <property type="match status" value="1"/>
</dbReference>
<dbReference type="OrthoDB" id="9760371at2"/>
<proteinExistence type="inferred from homology"/>
<dbReference type="STRING" id="1792290.MSP8886_00500"/>
<dbReference type="CDD" id="cd06225">
    <property type="entry name" value="HAMP"/>
    <property type="match status" value="1"/>
</dbReference>